<evidence type="ECO:0000313" key="3">
    <source>
        <dbReference type="Proteomes" id="UP000828390"/>
    </source>
</evidence>
<evidence type="ECO:0000256" key="1">
    <source>
        <dbReference type="SAM" id="MobiDB-lite"/>
    </source>
</evidence>
<reference evidence="2" key="1">
    <citation type="journal article" date="2019" name="bioRxiv">
        <title>The Genome of the Zebra Mussel, Dreissena polymorpha: A Resource for Invasive Species Research.</title>
        <authorList>
            <person name="McCartney M.A."/>
            <person name="Auch B."/>
            <person name="Kono T."/>
            <person name="Mallez S."/>
            <person name="Zhang Y."/>
            <person name="Obille A."/>
            <person name="Becker A."/>
            <person name="Abrahante J.E."/>
            <person name="Garbe J."/>
            <person name="Badalamenti J.P."/>
            <person name="Herman A."/>
            <person name="Mangelson H."/>
            <person name="Liachko I."/>
            <person name="Sullivan S."/>
            <person name="Sone E.D."/>
            <person name="Koren S."/>
            <person name="Silverstein K.A.T."/>
            <person name="Beckman K.B."/>
            <person name="Gohl D.M."/>
        </authorList>
    </citation>
    <scope>NUCLEOTIDE SEQUENCE</scope>
    <source>
        <strain evidence="2">Duluth1</strain>
        <tissue evidence="2">Whole animal</tissue>
    </source>
</reference>
<dbReference type="EMBL" id="JAIWYP010000014">
    <property type="protein sequence ID" value="KAH3706088.1"/>
    <property type="molecule type" value="Genomic_DNA"/>
</dbReference>
<dbReference type="Proteomes" id="UP000828390">
    <property type="component" value="Unassembled WGS sequence"/>
</dbReference>
<organism evidence="2 3">
    <name type="scientific">Dreissena polymorpha</name>
    <name type="common">Zebra mussel</name>
    <name type="synonym">Mytilus polymorpha</name>
    <dbReference type="NCBI Taxonomy" id="45954"/>
    <lineage>
        <taxon>Eukaryota</taxon>
        <taxon>Metazoa</taxon>
        <taxon>Spiralia</taxon>
        <taxon>Lophotrochozoa</taxon>
        <taxon>Mollusca</taxon>
        <taxon>Bivalvia</taxon>
        <taxon>Autobranchia</taxon>
        <taxon>Heteroconchia</taxon>
        <taxon>Euheterodonta</taxon>
        <taxon>Imparidentia</taxon>
        <taxon>Neoheterodontei</taxon>
        <taxon>Myida</taxon>
        <taxon>Dreissenoidea</taxon>
        <taxon>Dreissenidae</taxon>
        <taxon>Dreissena</taxon>
    </lineage>
</organism>
<feature type="region of interest" description="Disordered" evidence="1">
    <location>
        <begin position="50"/>
        <end position="80"/>
    </location>
</feature>
<accession>A0A9D3YRQ5</accession>
<dbReference type="AlphaFoldDB" id="A0A9D3YRQ5"/>
<name>A0A9D3YRQ5_DREPO</name>
<keyword evidence="3" id="KW-1185">Reference proteome</keyword>
<protein>
    <submittedName>
        <fullName evidence="2">Uncharacterized protein</fullName>
    </submittedName>
</protein>
<evidence type="ECO:0000313" key="2">
    <source>
        <dbReference type="EMBL" id="KAH3706088.1"/>
    </source>
</evidence>
<proteinExistence type="predicted"/>
<sequence length="130" mass="15387">MIEGQASEFVFAQLPTEVLSDYNELTTELTRLYRLIETSRSFLAKFSRRNQKHGEKAEDYAAEPKQLYDKAHKRRDRSTRDEDLVRRFLDGLVDQEVKFEVEYHKRPMNIDEAVFHEVNFIQTRSGSKSL</sequence>
<reference evidence="2" key="2">
    <citation type="submission" date="2020-11" db="EMBL/GenBank/DDBJ databases">
        <authorList>
            <person name="McCartney M.A."/>
            <person name="Auch B."/>
            <person name="Kono T."/>
            <person name="Mallez S."/>
            <person name="Becker A."/>
            <person name="Gohl D.M."/>
            <person name="Silverstein K.A.T."/>
            <person name="Koren S."/>
            <person name="Bechman K.B."/>
            <person name="Herman A."/>
            <person name="Abrahante J.E."/>
            <person name="Garbe J."/>
        </authorList>
    </citation>
    <scope>NUCLEOTIDE SEQUENCE</scope>
    <source>
        <strain evidence="2">Duluth1</strain>
        <tissue evidence="2">Whole animal</tissue>
    </source>
</reference>
<gene>
    <name evidence="2" type="ORF">DPMN_065468</name>
</gene>
<comment type="caution">
    <text evidence="2">The sequence shown here is derived from an EMBL/GenBank/DDBJ whole genome shotgun (WGS) entry which is preliminary data.</text>
</comment>